<feature type="compositionally biased region" description="Basic residues" evidence="1">
    <location>
        <begin position="25"/>
        <end position="41"/>
    </location>
</feature>
<feature type="region of interest" description="Disordered" evidence="1">
    <location>
        <begin position="1"/>
        <end position="100"/>
    </location>
</feature>
<dbReference type="Proteomes" id="UP001329430">
    <property type="component" value="Chromosome 8"/>
</dbReference>
<keyword evidence="4" id="KW-1185">Reference proteome</keyword>
<proteinExistence type="predicted"/>
<dbReference type="EMBL" id="JAVRBK010000008">
    <property type="protein sequence ID" value="KAK5640276.1"/>
    <property type="molecule type" value="Genomic_DNA"/>
</dbReference>
<gene>
    <name evidence="3" type="ORF">RI129_011087</name>
</gene>
<dbReference type="Pfam" id="PF16012">
    <property type="entry name" value="DUF4780"/>
    <property type="match status" value="1"/>
</dbReference>
<dbReference type="InterPro" id="IPR031961">
    <property type="entry name" value="DUF4780"/>
</dbReference>
<feature type="domain" description="DUF4780" evidence="2">
    <location>
        <begin position="110"/>
        <end position="265"/>
    </location>
</feature>
<reference evidence="3 4" key="1">
    <citation type="journal article" date="2024" name="Insects">
        <title>An Improved Chromosome-Level Genome Assembly of the Firefly Pyrocoelia pectoralis.</title>
        <authorList>
            <person name="Fu X."/>
            <person name="Meyer-Rochow V.B."/>
            <person name="Ballantyne L."/>
            <person name="Zhu X."/>
        </authorList>
    </citation>
    <scope>NUCLEOTIDE SEQUENCE [LARGE SCALE GENOMIC DNA]</scope>
    <source>
        <strain evidence="3">XCY_ONT2</strain>
    </source>
</reference>
<sequence>MNHQSDTKNKTLNQPTTSGVPGTGKTKKLSGAARRKLKKMRKEAGSSRQPGFSSPTLDQSASGKQISASPTKAVSKAGTQKRHWSESSTRKKFKTGTETNTRTFSEVTTGFRMAIIHEDLGITLSEEETGKIQTWILDRIDNISIGAVSPKFIECLHREGALHITCADQVSVDWLRSELSGATPWEGGKLRFVEERDLSKTIRAHAWIPESQEEPETVLRRIEIQNVGVATSNWQVIERKANGRGQTLIVLMNQTSWDKMGDCCSHRPYVNLTRATFKLLSNMKVGGKKR</sequence>
<feature type="compositionally biased region" description="Polar residues" evidence="1">
    <location>
        <begin position="46"/>
        <end position="72"/>
    </location>
</feature>
<dbReference type="AlphaFoldDB" id="A0AAN7V889"/>
<evidence type="ECO:0000256" key="1">
    <source>
        <dbReference type="SAM" id="MobiDB-lite"/>
    </source>
</evidence>
<evidence type="ECO:0000259" key="2">
    <source>
        <dbReference type="Pfam" id="PF16012"/>
    </source>
</evidence>
<organism evidence="3 4">
    <name type="scientific">Pyrocoelia pectoralis</name>
    <dbReference type="NCBI Taxonomy" id="417401"/>
    <lineage>
        <taxon>Eukaryota</taxon>
        <taxon>Metazoa</taxon>
        <taxon>Ecdysozoa</taxon>
        <taxon>Arthropoda</taxon>
        <taxon>Hexapoda</taxon>
        <taxon>Insecta</taxon>
        <taxon>Pterygota</taxon>
        <taxon>Neoptera</taxon>
        <taxon>Endopterygota</taxon>
        <taxon>Coleoptera</taxon>
        <taxon>Polyphaga</taxon>
        <taxon>Elateriformia</taxon>
        <taxon>Elateroidea</taxon>
        <taxon>Lampyridae</taxon>
        <taxon>Lampyrinae</taxon>
        <taxon>Pyrocoelia</taxon>
    </lineage>
</organism>
<name>A0AAN7V889_9COLE</name>
<evidence type="ECO:0000313" key="3">
    <source>
        <dbReference type="EMBL" id="KAK5640276.1"/>
    </source>
</evidence>
<evidence type="ECO:0000313" key="4">
    <source>
        <dbReference type="Proteomes" id="UP001329430"/>
    </source>
</evidence>
<accession>A0AAN7V889</accession>
<feature type="compositionally biased region" description="Polar residues" evidence="1">
    <location>
        <begin position="10"/>
        <end position="20"/>
    </location>
</feature>
<comment type="caution">
    <text evidence="3">The sequence shown here is derived from an EMBL/GenBank/DDBJ whole genome shotgun (WGS) entry which is preliminary data.</text>
</comment>
<protein>
    <recommendedName>
        <fullName evidence="2">DUF4780 domain-containing protein</fullName>
    </recommendedName>
</protein>